<feature type="transmembrane region" description="Helical" evidence="1">
    <location>
        <begin position="90"/>
        <end position="109"/>
    </location>
</feature>
<keyword evidence="1" id="KW-0472">Membrane</keyword>
<sequence length="147" mass="16596">MLGGCQLAACPEVLYCRRRRPLAILKLLPERSRFARRPPLCWNTAGRWIFNFLTHFPSANSEAHGQFALAARIAGGAQTSSRRLYNLARGPSFACFPFFSSLALFAFWLRSSVVSVLFSLISETTLRSRIVIILIFVFWPAILWACP</sequence>
<reference evidence="2" key="1">
    <citation type="journal article" date="2023" name="Mol. Phylogenet. Evol.">
        <title>Genome-scale phylogeny and comparative genomics of the fungal order Sordariales.</title>
        <authorList>
            <person name="Hensen N."/>
            <person name="Bonometti L."/>
            <person name="Westerberg I."/>
            <person name="Brannstrom I.O."/>
            <person name="Guillou S."/>
            <person name="Cros-Aarteil S."/>
            <person name="Calhoun S."/>
            <person name="Haridas S."/>
            <person name="Kuo A."/>
            <person name="Mondo S."/>
            <person name="Pangilinan J."/>
            <person name="Riley R."/>
            <person name="LaButti K."/>
            <person name="Andreopoulos B."/>
            <person name="Lipzen A."/>
            <person name="Chen C."/>
            <person name="Yan M."/>
            <person name="Daum C."/>
            <person name="Ng V."/>
            <person name="Clum A."/>
            <person name="Steindorff A."/>
            <person name="Ohm R.A."/>
            <person name="Martin F."/>
            <person name="Silar P."/>
            <person name="Natvig D.O."/>
            <person name="Lalanne C."/>
            <person name="Gautier V."/>
            <person name="Ament-Velasquez S.L."/>
            <person name="Kruys A."/>
            <person name="Hutchinson M.I."/>
            <person name="Powell A.J."/>
            <person name="Barry K."/>
            <person name="Miller A.N."/>
            <person name="Grigoriev I.V."/>
            <person name="Debuchy R."/>
            <person name="Gladieux P."/>
            <person name="Hiltunen Thoren M."/>
            <person name="Johannesson H."/>
        </authorList>
    </citation>
    <scope>NUCLEOTIDE SEQUENCE</scope>
    <source>
        <strain evidence="2">PSN309</strain>
    </source>
</reference>
<dbReference type="Proteomes" id="UP001302126">
    <property type="component" value="Unassembled WGS sequence"/>
</dbReference>
<proteinExistence type="predicted"/>
<reference evidence="2" key="2">
    <citation type="submission" date="2023-05" db="EMBL/GenBank/DDBJ databases">
        <authorList>
            <consortium name="Lawrence Berkeley National Laboratory"/>
            <person name="Steindorff A."/>
            <person name="Hensen N."/>
            <person name="Bonometti L."/>
            <person name="Westerberg I."/>
            <person name="Brannstrom I.O."/>
            <person name="Guillou S."/>
            <person name="Cros-Aarteil S."/>
            <person name="Calhoun S."/>
            <person name="Haridas S."/>
            <person name="Kuo A."/>
            <person name="Mondo S."/>
            <person name="Pangilinan J."/>
            <person name="Riley R."/>
            <person name="Labutti K."/>
            <person name="Andreopoulos B."/>
            <person name="Lipzen A."/>
            <person name="Chen C."/>
            <person name="Yanf M."/>
            <person name="Daum C."/>
            <person name="Ng V."/>
            <person name="Clum A."/>
            <person name="Ohm R."/>
            <person name="Martin F."/>
            <person name="Silar P."/>
            <person name="Natvig D."/>
            <person name="Lalanne C."/>
            <person name="Gautier V."/>
            <person name="Ament-Velasquez S.L."/>
            <person name="Kruys A."/>
            <person name="Hutchinson M.I."/>
            <person name="Powell A.J."/>
            <person name="Barry K."/>
            <person name="Miller A.N."/>
            <person name="Grigoriev I.V."/>
            <person name="Debuchy R."/>
            <person name="Gladieux P."/>
            <person name="Thoren M.H."/>
            <person name="Johannesson H."/>
        </authorList>
    </citation>
    <scope>NUCLEOTIDE SEQUENCE</scope>
    <source>
        <strain evidence="2">PSN309</strain>
    </source>
</reference>
<feature type="transmembrane region" description="Helical" evidence="1">
    <location>
        <begin position="129"/>
        <end position="146"/>
    </location>
</feature>
<evidence type="ECO:0000313" key="3">
    <source>
        <dbReference type="Proteomes" id="UP001302126"/>
    </source>
</evidence>
<name>A0AAN6WYR7_9PEZI</name>
<keyword evidence="1" id="KW-1133">Transmembrane helix</keyword>
<evidence type="ECO:0000313" key="2">
    <source>
        <dbReference type="EMBL" id="KAK4189755.1"/>
    </source>
</evidence>
<protein>
    <submittedName>
        <fullName evidence="2">Uncharacterized protein</fullName>
    </submittedName>
</protein>
<dbReference type="EMBL" id="MU864372">
    <property type="protein sequence ID" value="KAK4189755.1"/>
    <property type="molecule type" value="Genomic_DNA"/>
</dbReference>
<evidence type="ECO:0000256" key="1">
    <source>
        <dbReference type="SAM" id="Phobius"/>
    </source>
</evidence>
<gene>
    <name evidence="2" type="ORF">QBC35DRAFT_128791</name>
</gene>
<comment type="caution">
    <text evidence="2">The sequence shown here is derived from an EMBL/GenBank/DDBJ whole genome shotgun (WGS) entry which is preliminary data.</text>
</comment>
<keyword evidence="1" id="KW-0812">Transmembrane</keyword>
<accession>A0AAN6WYR7</accession>
<organism evidence="2 3">
    <name type="scientific">Podospora australis</name>
    <dbReference type="NCBI Taxonomy" id="1536484"/>
    <lineage>
        <taxon>Eukaryota</taxon>
        <taxon>Fungi</taxon>
        <taxon>Dikarya</taxon>
        <taxon>Ascomycota</taxon>
        <taxon>Pezizomycotina</taxon>
        <taxon>Sordariomycetes</taxon>
        <taxon>Sordariomycetidae</taxon>
        <taxon>Sordariales</taxon>
        <taxon>Podosporaceae</taxon>
        <taxon>Podospora</taxon>
    </lineage>
</organism>
<keyword evidence="3" id="KW-1185">Reference proteome</keyword>
<dbReference type="AlphaFoldDB" id="A0AAN6WYR7"/>